<keyword evidence="1" id="KW-1185">Reference proteome</keyword>
<reference evidence="1" key="1">
    <citation type="journal article" date="2013" name="Genetics">
        <title>The draft genome and transcriptome of Panagrellus redivivus are shaped by the harsh demands of a free-living lifestyle.</title>
        <authorList>
            <person name="Srinivasan J."/>
            <person name="Dillman A.R."/>
            <person name="Macchietto M.G."/>
            <person name="Heikkinen L."/>
            <person name="Lakso M."/>
            <person name="Fracchia K.M."/>
            <person name="Antoshechkin I."/>
            <person name="Mortazavi A."/>
            <person name="Wong G."/>
            <person name="Sternberg P.W."/>
        </authorList>
    </citation>
    <scope>NUCLEOTIDE SEQUENCE [LARGE SCALE GENOMIC DNA]</scope>
    <source>
        <strain evidence="1">MT8872</strain>
    </source>
</reference>
<sequence>MPQTTTVRQTTLAMSRRAACYTSGDSSTYVGATSEGIGSCIARGANAGICPGQFSDKSRMHRVAIALQYTGCQRYRQNAVCHKHGCFEGDEDGIQRVQRRSFNENHEIVVQSEEIAWPTSKEAEKTLKFKVISINTDSQRFLTSNSQLKIRNN</sequence>
<dbReference type="WBParaSite" id="Pan_g6293.t1">
    <property type="protein sequence ID" value="Pan_g6293.t1"/>
    <property type="gene ID" value="Pan_g6293"/>
</dbReference>
<protein>
    <submittedName>
        <fullName evidence="2">Uncharacterized protein</fullName>
    </submittedName>
</protein>
<evidence type="ECO:0000313" key="1">
    <source>
        <dbReference type="Proteomes" id="UP000492821"/>
    </source>
</evidence>
<evidence type="ECO:0000313" key="2">
    <source>
        <dbReference type="WBParaSite" id="Pan_g6293.t1"/>
    </source>
</evidence>
<accession>A0A7E5A0G8</accession>
<dbReference type="Proteomes" id="UP000492821">
    <property type="component" value="Unassembled WGS sequence"/>
</dbReference>
<dbReference type="AlphaFoldDB" id="A0A7E5A0G8"/>
<proteinExistence type="predicted"/>
<name>A0A7E5A0G8_PANRE</name>
<reference evidence="2" key="2">
    <citation type="submission" date="2020-10" db="UniProtKB">
        <authorList>
            <consortium name="WormBaseParasite"/>
        </authorList>
    </citation>
    <scope>IDENTIFICATION</scope>
</reference>
<organism evidence="1 2">
    <name type="scientific">Panagrellus redivivus</name>
    <name type="common">Microworm</name>
    <dbReference type="NCBI Taxonomy" id="6233"/>
    <lineage>
        <taxon>Eukaryota</taxon>
        <taxon>Metazoa</taxon>
        <taxon>Ecdysozoa</taxon>
        <taxon>Nematoda</taxon>
        <taxon>Chromadorea</taxon>
        <taxon>Rhabditida</taxon>
        <taxon>Tylenchina</taxon>
        <taxon>Panagrolaimomorpha</taxon>
        <taxon>Panagrolaimoidea</taxon>
        <taxon>Panagrolaimidae</taxon>
        <taxon>Panagrellus</taxon>
    </lineage>
</organism>